<protein>
    <submittedName>
        <fullName evidence="1">Uncharacterized protein</fullName>
    </submittedName>
</protein>
<comment type="caution">
    <text evidence="1">The sequence shown here is derived from an EMBL/GenBank/DDBJ whole genome shotgun (WGS) entry which is preliminary data.</text>
</comment>
<sequence>MTVPRTFQACLVLAQRPQGVEVLAFALAPGERLRSTVQRHMRERGLQLQSFDVVRQVSAATAETAELETRKLIAWFGEPDNRTQVLARYTRPQ</sequence>
<accession>A0AAE3XCF2</accession>
<proteinExistence type="predicted"/>
<dbReference type="EMBL" id="JAVDQK010000004">
    <property type="protein sequence ID" value="MDR6218354.1"/>
    <property type="molecule type" value="Genomic_DNA"/>
</dbReference>
<dbReference type="AlphaFoldDB" id="A0AAE3XCF2"/>
<dbReference type="RefSeq" id="WP_309854765.1">
    <property type="nucleotide sequence ID" value="NZ_JAVDQJ010000005.1"/>
</dbReference>
<dbReference type="Proteomes" id="UP001185331">
    <property type="component" value="Unassembled WGS sequence"/>
</dbReference>
<organism evidence="1 2">
    <name type="scientific">Deinococcus soli</name>
    <name type="common">ex Cha et al. 2016</name>
    <dbReference type="NCBI Taxonomy" id="1309411"/>
    <lineage>
        <taxon>Bacteria</taxon>
        <taxon>Thermotogati</taxon>
        <taxon>Deinococcota</taxon>
        <taxon>Deinococci</taxon>
        <taxon>Deinococcales</taxon>
        <taxon>Deinococcaceae</taxon>
        <taxon>Deinococcus</taxon>
    </lineage>
</organism>
<name>A0AAE3XCF2_9DEIO</name>
<evidence type="ECO:0000313" key="1">
    <source>
        <dbReference type="EMBL" id="MDR6218354.1"/>
    </source>
</evidence>
<gene>
    <name evidence="1" type="ORF">J2Y00_001917</name>
</gene>
<reference evidence="1" key="1">
    <citation type="submission" date="2023-07" db="EMBL/GenBank/DDBJ databases">
        <title>Sorghum-associated microbial communities from plants grown in Nebraska, USA.</title>
        <authorList>
            <person name="Schachtman D."/>
        </authorList>
    </citation>
    <scope>NUCLEOTIDE SEQUENCE</scope>
    <source>
        <strain evidence="1">BE330</strain>
    </source>
</reference>
<evidence type="ECO:0000313" key="2">
    <source>
        <dbReference type="Proteomes" id="UP001185331"/>
    </source>
</evidence>